<comment type="similarity">
    <text evidence="2">Belongs to the VgrG protein family.</text>
</comment>
<dbReference type="Pfam" id="PF05954">
    <property type="entry name" value="Phage_GPD"/>
    <property type="match status" value="1"/>
</dbReference>
<dbReference type="AlphaFoldDB" id="A0A5S9N2W4"/>
<dbReference type="Gene3D" id="4.10.220.110">
    <property type="match status" value="1"/>
</dbReference>
<evidence type="ECO:0000313" key="7">
    <source>
        <dbReference type="EMBL" id="CAA0084180.1"/>
    </source>
</evidence>
<dbReference type="Gene3D" id="2.40.50.230">
    <property type="entry name" value="Gp5 N-terminal domain"/>
    <property type="match status" value="1"/>
</dbReference>
<dbReference type="SUPFAM" id="SSF69349">
    <property type="entry name" value="Phage fibre proteins"/>
    <property type="match status" value="1"/>
</dbReference>
<dbReference type="NCBIfam" id="TIGR01646">
    <property type="entry name" value="vgr_GE"/>
    <property type="match status" value="1"/>
</dbReference>
<accession>A0A5S9N2W4</accession>
<dbReference type="PANTHER" id="PTHR32305">
    <property type="match status" value="1"/>
</dbReference>
<organism evidence="7 8">
    <name type="scientific">BD1-7 clade bacterium</name>
    <dbReference type="NCBI Taxonomy" id="2029982"/>
    <lineage>
        <taxon>Bacteria</taxon>
        <taxon>Pseudomonadati</taxon>
        <taxon>Pseudomonadota</taxon>
        <taxon>Gammaproteobacteria</taxon>
        <taxon>Cellvibrionales</taxon>
        <taxon>Spongiibacteraceae</taxon>
        <taxon>BD1-7 clade</taxon>
    </lineage>
</organism>
<gene>
    <name evidence="7" type="primary">vgrG1_1</name>
    <name evidence="7" type="ORF">OPDIPICF_00636</name>
</gene>
<dbReference type="PANTHER" id="PTHR32305:SF15">
    <property type="entry name" value="PROTEIN RHSA-RELATED"/>
    <property type="match status" value="1"/>
</dbReference>
<feature type="domain" description="Gp5/Type VI secretion system Vgr protein OB-fold" evidence="5">
    <location>
        <begin position="381"/>
        <end position="450"/>
    </location>
</feature>
<dbReference type="SUPFAM" id="SSF69279">
    <property type="entry name" value="Phage tail proteins"/>
    <property type="match status" value="2"/>
</dbReference>
<dbReference type="GO" id="GO:0016874">
    <property type="term" value="F:ligase activity"/>
    <property type="evidence" value="ECO:0007669"/>
    <property type="project" value="UniProtKB-KW"/>
</dbReference>
<dbReference type="Pfam" id="PF04717">
    <property type="entry name" value="Phage_base_V"/>
    <property type="match status" value="1"/>
</dbReference>
<comment type="subcellular location">
    <subcellularLocation>
        <location evidence="1">Secreted</location>
    </subcellularLocation>
</comment>
<feature type="region of interest" description="Disordered" evidence="4">
    <location>
        <begin position="456"/>
        <end position="481"/>
    </location>
</feature>
<dbReference type="Gene3D" id="3.55.50.10">
    <property type="entry name" value="Baseplate protein-like domains"/>
    <property type="match status" value="1"/>
</dbReference>
<keyword evidence="8" id="KW-1185">Reference proteome</keyword>
<dbReference type="InterPro" id="IPR050708">
    <property type="entry name" value="T6SS_VgrG/RHS"/>
</dbReference>
<dbReference type="OrthoDB" id="9762420at2"/>
<evidence type="ECO:0000259" key="6">
    <source>
        <dbReference type="Pfam" id="PF22178"/>
    </source>
</evidence>
<evidence type="ECO:0000259" key="5">
    <source>
        <dbReference type="Pfam" id="PF04717"/>
    </source>
</evidence>
<dbReference type="InterPro" id="IPR054030">
    <property type="entry name" value="Gp5_Vgr_C"/>
</dbReference>
<reference evidence="7 8" key="1">
    <citation type="submission" date="2019-11" db="EMBL/GenBank/DDBJ databases">
        <authorList>
            <person name="Holert J."/>
        </authorList>
    </citation>
    <scope>NUCLEOTIDE SEQUENCE [LARGE SCALE GENOMIC DNA]</scope>
    <source>
        <strain evidence="7">SB11_3</strain>
    </source>
</reference>
<dbReference type="Pfam" id="PF22178">
    <property type="entry name" value="Gp5_trimer_C"/>
    <property type="match status" value="1"/>
</dbReference>
<evidence type="ECO:0000256" key="3">
    <source>
        <dbReference type="ARBA" id="ARBA00022525"/>
    </source>
</evidence>
<dbReference type="InterPro" id="IPR017847">
    <property type="entry name" value="T6SS_RhsGE_Vgr_subset"/>
</dbReference>
<dbReference type="EMBL" id="CACSIO010000001">
    <property type="protein sequence ID" value="CAA0084180.1"/>
    <property type="molecule type" value="Genomic_DNA"/>
</dbReference>
<dbReference type="InterPro" id="IPR006533">
    <property type="entry name" value="T6SS_Vgr_RhsGE"/>
</dbReference>
<dbReference type="SUPFAM" id="SSF69255">
    <property type="entry name" value="gp5 N-terminal domain-like"/>
    <property type="match status" value="1"/>
</dbReference>
<evidence type="ECO:0000256" key="4">
    <source>
        <dbReference type="SAM" id="MobiDB-lite"/>
    </source>
</evidence>
<dbReference type="EC" id="6.3.2.-" evidence="7"/>
<dbReference type="GO" id="GO:0005576">
    <property type="term" value="C:extracellular region"/>
    <property type="evidence" value="ECO:0007669"/>
    <property type="project" value="UniProtKB-SubCell"/>
</dbReference>
<feature type="compositionally biased region" description="Polar residues" evidence="4">
    <location>
        <begin position="460"/>
        <end position="479"/>
    </location>
</feature>
<dbReference type="Proteomes" id="UP000441399">
    <property type="component" value="Unassembled WGS sequence"/>
</dbReference>
<dbReference type="Gene3D" id="2.30.110.50">
    <property type="match status" value="1"/>
</dbReference>
<dbReference type="NCBIfam" id="TIGR03361">
    <property type="entry name" value="VI_Rhs_Vgr"/>
    <property type="match status" value="1"/>
</dbReference>
<evidence type="ECO:0000313" key="8">
    <source>
        <dbReference type="Proteomes" id="UP000441399"/>
    </source>
</evidence>
<keyword evidence="3" id="KW-0964">Secreted</keyword>
<feature type="compositionally biased region" description="Basic and acidic residues" evidence="4">
    <location>
        <begin position="255"/>
        <end position="266"/>
    </location>
</feature>
<name>A0A5S9N2W4_9GAMM</name>
<keyword evidence="7" id="KW-0436">Ligase</keyword>
<dbReference type="InterPro" id="IPR037026">
    <property type="entry name" value="Vgr_OB-fold_dom_sf"/>
</dbReference>
<feature type="region of interest" description="Disordered" evidence="4">
    <location>
        <begin position="244"/>
        <end position="266"/>
    </location>
</feature>
<dbReference type="InterPro" id="IPR006531">
    <property type="entry name" value="Gp5/Vgr_OB"/>
</dbReference>
<sequence length="667" mass="74266">MADSYTQKQRPLLVYLDSDGPFIGTYLDCQEQLSGDLKLTVEFRSEKEIAPSVLAKPGRIEYQPMDSGKREMQRCFSGLIADIEHLEVITSKDQYRYRVSMCDPLSMLEYRRHCQIFQSQETRAIVEQVFKDAGLSNYLSMDVQSPGVNHEYCVQFDETDAAFVRRMLASEGWHYHLDISAKQPKLLIGDSNQIFKDTDPSSVPFSQETENRQQSIFTWHNRSRVSVSNVIVANHSQELAEYLDSGARQSSDSSKQSDLEEYHYADGQYQKEDVRAAAKTRMESYDTNKNPAEGECCLPGMAPGYMFKLEDHPVKSNNSRWLITHVHHRILTTEDAVEREYQNRFSCVPTDLQWRPEPMHKPRLHSLQSAEVTGPDGKETNQDKMGRIKVKFDWDTKGESNEKSSCWIPVCQSMAGNGMGVQFVPRIGDAVLVAFIDGDPDRPVVAGSLFNGKHDPVYDTPTQAGIRSRSTPDGNSDNYNEIRFEDKKDSEELYMQAEKDMNLLVKNDLGAEIQANLKTTVDKKTDIESKEDMSVTTDAQMSLKSSKDMSLESDQNLNAKASQDVAISATSNVSVDGQQIKISGQTKIELSVGSNSISISPSGVEISAMKVSISGQTQAELKGAMVTVQGQATADLKGAIVNVNGDAMTNVKAGAMVQVQGGITKIN</sequence>
<feature type="domain" description="Gp5/Type VI secretion system Vgr C-terminal trimerisation" evidence="6">
    <location>
        <begin position="465"/>
        <end position="576"/>
    </location>
</feature>
<evidence type="ECO:0000256" key="1">
    <source>
        <dbReference type="ARBA" id="ARBA00004613"/>
    </source>
</evidence>
<evidence type="ECO:0000256" key="2">
    <source>
        <dbReference type="ARBA" id="ARBA00005558"/>
    </source>
</evidence>
<protein>
    <submittedName>
        <fullName evidence="7">Actin cross-linking toxin VgrG1</fullName>
        <ecNumber evidence="7">6.3.2.-</ecNumber>
    </submittedName>
</protein>
<proteinExistence type="inferred from homology"/>